<evidence type="ECO:0000259" key="2">
    <source>
        <dbReference type="Pfam" id="PF05272"/>
    </source>
</evidence>
<evidence type="ECO:0000313" key="4">
    <source>
        <dbReference type="Proteomes" id="UP000223913"/>
    </source>
</evidence>
<protein>
    <submittedName>
        <fullName evidence="3">Virulence protein</fullName>
    </submittedName>
</protein>
<gene>
    <name evidence="3" type="ORF">CRP01_39725</name>
</gene>
<keyword evidence="4" id="KW-1185">Reference proteome</keyword>
<sequence length="435" mass="49786">MSKDKKNHAKKRVQIAEGTDLNGDSKLRQLEAALNALAEFRFNTITRFPEVKFKGAKQQWKRIDDFTLHTIVRRLKNKGITQASKTRVGELLESDFSPSVNPIQEYFKNLPSPTGDPVGELCATVELAGDPTMAPQREAMFRKYFEKWLVGAVANAFIEDRCANQLCFILAGPQGTFKSTWISNLCPPALAAYYVEGSLDPDNKDSMLATSCNFLFNLDDYFAGITSRKINEFKGLLTKNTVKVRRSYARYAEELPKICSFIASSNEAQFLHDPTGNRRFLPFEVNKIDIDTTQRINIDMVWSQAYRQFKEGFIYWLEKEDQVELAEYNEQFEVQSNEYEVLVTYMRPPDKEELPEADLTNAEILVHLQDKVSIKLSQKKLGEALRKAGFPRYQKQRNNHRSWVYGIIYADEADVYSGRQPTPPGSSKEQGEVDF</sequence>
<proteinExistence type="predicted"/>
<evidence type="ECO:0000256" key="1">
    <source>
        <dbReference type="SAM" id="MobiDB-lite"/>
    </source>
</evidence>
<feature type="region of interest" description="Disordered" evidence="1">
    <location>
        <begin position="416"/>
        <end position="435"/>
    </location>
</feature>
<dbReference type="RefSeq" id="WP_099155666.1">
    <property type="nucleotide sequence ID" value="NZ_PDUD01000069.1"/>
</dbReference>
<dbReference type="PANTHER" id="PTHR34985">
    <property type="entry name" value="SLR0554 PROTEIN"/>
    <property type="match status" value="1"/>
</dbReference>
<dbReference type="InterPro" id="IPR007936">
    <property type="entry name" value="VapE-like_dom"/>
</dbReference>
<name>A0A2D0MXJ1_FLAN2</name>
<accession>A0A2D0MXJ1</accession>
<comment type="caution">
    <text evidence="3">The sequence shown here is derived from an EMBL/GenBank/DDBJ whole genome shotgun (WGS) entry which is preliminary data.</text>
</comment>
<dbReference type="Pfam" id="PF05272">
    <property type="entry name" value="VapE-like_dom"/>
    <property type="match status" value="1"/>
</dbReference>
<organism evidence="3 4">
    <name type="scientific">Flavilitoribacter nigricans (strain ATCC 23147 / DSM 23189 / NBRC 102662 / NCIMB 1420 / SS-2)</name>
    <name type="common">Lewinella nigricans</name>
    <dbReference type="NCBI Taxonomy" id="1122177"/>
    <lineage>
        <taxon>Bacteria</taxon>
        <taxon>Pseudomonadati</taxon>
        <taxon>Bacteroidota</taxon>
        <taxon>Saprospiria</taxon>
        <taxon>Saprospirales</taxon>
        <taxon>Lewinellaceae</taxon>
        <taxon>Flavilitoribacter</taxon>
    </lineage>
</organism>
<evidence type="ECO:0000313" key="3">
    <source>
        <dbReference type="EMBL" id="PHN00927.1"/>
    </source>
</evidence>
<dbReference type="PANTHER" id="PTHR34985:SF1">
    <property type="entry name" value="SLR0554 PROTEIN"/>
    <property type="match status" value="1"/>
</dbReference>
<dbReference type="OrthoDB" id="9801888at2"/>
<dbReference type="AlphaFoldDB" id="A0A2D0MXJ1"/>
<reference evidence="3 4" key="1">
    <citation type="submission" date="2017-10" db="EMBL/GenBank/DDBJ databases">
        <title>The draft genome sequence of Lewinella nigricans NBRC 102662.</title>
        <authorList>
            <person name="Wang K."/>
        </authorList>
    </citation>
    <scope>NUCLEOTIDE SEQUENCE [LARGE SCALE GENOMIC DNA]</scope>
    <source>
        <strain evidence="3 4">NBRC 102662</strain>
    </source>
</reference>
<dbReference type="EMBL" id="PDUD01000069">
    <property type="protein sequence ID" value="PHN00927.1"/>
    <property type="molecule type" value="Genomic_DNA"/>
</dbReference>
<dbReference type="Proteomes" id="UP000223913">
    <property type="component" value="Unassembled WGS sequence"/>
</dbReference>
<feature type="domain" description="Virulence-associated protein E-like" evidence="2">
    <location>
        <begin position="137"/>
        <end position="333"/>
    </location>
</feature>